<dbReference type="AlphaFoldDB" id="E6SEH2"/>
<evidence type="ECO:0000256" key="1">
    <source>
        <dbReference type="SAM" id="MobiDB-lite"/>
    </source>
</evidence>
<protein>
    <submittedName>
        <fullName evidence="3">Hydrolase or acyltransferase of alpha/beta superfamily</fullName>
    </submittedName>
</protein>
<keyword evidence="3" id="KW-0012">Acyltransferase</keyword>
<dbReference type="InterPro" id="IPR050228">
    <property type="entry name" value="Carboxylesterase_BioH"/>
</dbReference>
<evidence type="ECO:0000313" key="3">
    <source>
        <dbReference type="EMBL" id="ADU49849.1"/>
    </source>
</evidence>
<keyword evidence="3" id="KW-0378">Hydrolase</keyword>
<feature type="compositionally biased region" description="Low complexity" evidence="1">
    <location>
        <begin position="1"/>
        <end position="15"/>
    </location>
</feature>
<dbReference type="RefSeq" id="WP_013494161.1">
    <property type="nucleotide sequence ID" value="NC_014830.1"/>
</dbReference>
<accession>E6SEH2</accession>
<dbReference type="OrthoDB" id="7958481at2"/>
<keyword evidence="3" id="KW-0808">Transferase</keyword>
<dbReference type="PANTHER" id="PTHR43194:SF5">
    <property type="entry name" value="PIMELOYL-[ACYL-CARRIER PROTEIN] METHYL ESTER ESTERASE"/>
    <property type="match status" value="1"/>
</dbReference>
<dbReference type="InterPro" id="IPR029058">
    <property type="entry name" value="AB_hydrolase_fold"/>
</dbReference>
<evidence type="ECO:0000259" key="2">
    <source>
        <dbReference type="Pfam" id="PF12697"/>
    </source>
</evidence>
<reference evidence="3 4" key="1">
    <citation type="journal article" date="2010" name="Stand. Genomic Sci.">
        <title>Complete genome sequence of Intrasporangium calvum type strain (7 KIP).</title>
        <authorList>
            <person name="Del Rio T.G."/>
            <person name="Chertkov O."/>
            <person name="Yasawong M."/>
            <person name="Lucas S."/>
            <person name="Deshpande S."/>
            <person name="Cheng J.F."/>
            <person name="Detter C."/>
            <person name="Tapia R."/>
            <person name="Han C."/>
            <person name="Goodwin L."/>
            <person name="Pitluck S."/>
            <person name="Liolios K."/>
            <person name="Ivanova N."/>
            <person name="Mavromatis K."/>
            <person name="Pati A."/>
            <person name="Chen A."/>
            <person name="Palaniappan K."/>
            <person name="Land M."/>
            <person name="Hauser L."/>
            <person name="Chang Y.J."/>
            <person name="Jeffries C.D."/>
            <person name="Rohde M."/>
            <person name="Pukall R."/>
            <person name="Sikorski J."/>
            <person name="Goker M."/>
            <person name="Woyke T."/>
            <person name="Bristow J."/>
            <person name="Eisen J.A."/>
            <person name="Markowitz V."/>
            <person name="Hugenholtz P."/>
            <person name="Kyrpides N.C."/>
            <person name="Klenk H.P."/>
            <person name="Lapidus A."/>
        </authorList>
    </citation>
    <scope>NUCLEOTIDE SEQUENCE [LARGE SCALE GENOMIC DNA]</scope>
    <source>
        <strain evidence="4">ATCC 23552 / DSM 43043 / JCM 3097 / NBRC 12989 / 7 KIP</strain>
    </source>
</reference>
<evidence type="ECO:0000313" key="4">
    <source>
        <dbReference type="Proteomes" id="UP000008914"/>
    </source>
</evidence>
<name>E6SEH2_INTC7</name>
<dbReference type="InterPro" id="IPR000073">
    <property type="entry name" value="AB_hydrolase_1"/>
</dbReference>
<feature type="region of interest" description="Disordered" evidence="1">
    <location>
        <begin position="1"/>
        <end position="22"/>
    </location>
</feature>
<dbReference type="Proteomes" id="UP000008914">
    <property type="component" value="Chromosome"/>
</dbReference>
<dbReference type="EMBL" id="CP002343">
    <property type="protein sequence ID" value="ADU49849.1"/>
    <property type="molecule type" value="Genomic_DNA"/>
</dbReference>
<gene>
    <name evidence="3" type="ordered locus">Intca_3368</name>
</gene>
<dbReference type="HOGENOM" id="CLU_020336_50_3_11"/>
<dbReference type="GO" id="GO:0016787">
    <property type="term" value="F:hydrolase activity"/>
    <property type="evidence" value="ECO:0007669"/>
    <property type="project" value="UniProtKB-KW"/>
</dbReference>
<dbReference type="STRING" id="710696.Intca_3368"/>
<dbReference type="eggNOG" id="COG1073">
    <property type="taxonomic scope" value="Bacteria"/>
</dbReference>
<proteinExistence type="predicted"/>
<dbReference type="PANTHER" id="PTHR43194">
    <property type="entry name" value="HYDROLASE ALPHA/BETA FOLD FAMILY"/>
    <property type="match status" value="1"/>
</dbReference>
<feature type="domain" description="AB hydrolase-1" evidence="2">
    <location>
        <begin position="24"/>
        <end position="222"/>
    </location>
</feature>
<dbReference type="SUPFAM" id="SSF53474">
    <property type="entry name" value="alpha/beta-Hydrolases"/>
    <property type="match status" value="1"/>
</dbReference>
<organism evidence="3 4">
    <name type="scientific">Intrasporangium calvum (strain ATCC 23552 / DSM 43043 / JCM 3097 / NBRC 12989 / NCIMB 10167 / NRRL B-3866 / 7 KIP)</name>
    <dbReference type="NCBI Taxonomy" id="710696"/>
    <lineage>
        <taxon>Bacteria</taxon>
        <taxon>Bacillati</taxon>
        <taxon>Actinomycetota</taxon>
        <taxon>Actinomycetes</taxon>
        <taxon>Micrococcales</taxon>
        <taxon>Intrasporangiaceae</taxon>
        <taxon>Intrasporangium</taxon>
    </lineage>
</organism>
<keyword evidence="4" id="KW-1185">Reference proteome</keyword>
<dbReference type="Pfam" id="PF12697">
    <property type="entry name" value="Abhydrolase_6"/>
    <property type="match status" value="1"/>
</dbReference>
<sequence length="232" mass="24106">MPLSSPGADVPSGAAPGPPGPRPLVLLHGLGQSPIVWQDFVSALGAGRPMHAPWMVGLRPRDPVGFDLAAAAAGLAQELELQGIRRADVLGVSVGGSVAMHLAVERPDLVGRLVLAGPLVRPSAGALRMQKLALRLLPESKLVDMGVSRPRMLAVFDALRAFDGLDMVSRIAAPTLVVVGARDRMGIVAARQVLGAVAGSRLATVEGGSSLLNADHPRELAELTKEFLEEGE</sequence>
<dbReference type="GO" id="GO:0016746">
    <property type="term" value="F:acyltransferase activity"/>
    <property type="evidence" value="ECO:0007669"/>
    <property type="project" value="UniProtKB-KW"/>
</dbReference>
<dbReference type="Gene3D" id="3.40.50.1820">
    <property type="entry name" value="alpha/beta hydrolase"/>
    <property type="match status" value="1"/>
</dbReference>
<dbReference type="KEGG" id="ica:Intca_3368"/>